<feature type="domain" description="Tc1-like transposase DDE" evidence="2">
    <location>
        <begin position="34"/>
        <end position="174"/>
    </location>
</feature>
<dbReference type="InterPro" id="IPR047655">
    <property type="entry name" value="Transpos_IS630-like"/>
</dbReference>
<dbReference type="RefSeq" id="WP_235720271.1">
    <property type="nucleotide sequence ID" value="NZ_JBBWYZ010000006.1"/>
</dbReference>
<evidence type="ECO:0000256" key="1">
    <source>
        <dbReference type="SAM" id="MobiDB-lite"/>
    </source>
</evidence>
<evidence type="ECO:0000313" key="4">
    <source>
        <dbReference type="Proteomes" id="UP001387447"/>
    </source>
</evidence>
<dbReference type="NCBIfam" id="NF033545">
    <property type="entry name" value="transpos_IS630"/>
    <property type="match status" value="1"/>
</dbReference>
<dbReference type="Pfam" id="PF13358">
    <property type="entry name" value="DDE_3"/>
    <property type="match status" value="1"/>
</dbReference>
<dbReference type="Gene3D" id="3.30.420.10">
    <property type="entry name" value="Ribonuclease H-like superfamily/Ribonuclease H"/>
    <property type="match status" value="1"/>
</dbReference>
<evidence type="ECO:0000259" key="2">
    <source>
        <dbReference type="Pfam" id="PF13358"/>
    </source>
</evidence>
<keyword evidence="4" id="KW-1185">Reference proteome</keyword>
<proteinExistence type="predicted"/>
<comment type="caution">
    <text evidence="3">The sequence shown here is derived from an EMBL/GenBank/DDBJ whole genome shotgun (WGS) entry which is preliminary data.</text>
</comment>
<dbReference type="Proteomes" id="UP001387447">
    <property type="component" value="Unassembled WGS sequence"/>
</dbReference>
<dbReference type="EMBL" id="JBBWYZ010000006">
    <property type="protein sequence ID" value="MEK9511765.1"/>
    <property type="molecule type" value="Genomic_DNA"/>
</dbReference>
<feature type="region of interest" description="Disordered" evidence="1">
    <location>
        <begin position="1"/>
        <end position="27"/>
    </location>
</feature>
<dbReference type="PANTHER" id="PTHR46564:SF1">
    <property type="entry name" value="TRANSPOSASE"/>
    <property type="match status" value="1"/>
</dbReference>
<dbReference type="SUPFAM" id="SSF53098">
    <property type="entry name" value="Ribonuclease H-like"/>
    <property type="match status" value="1"/>
</dbReference>
<dbReference type="InterPro" id="IPR036397">
    <property type="entry name" value="RNaseH_sf"/>
</dbReference>
<sequence>MGDNSQKKLTDMKKGDEEKRRKFEEKLSKTDKKRLIYVDESGFDNRDDYPLGYSPKGERCHALKSGKRTERVSWIGDLGWPKLFTPLTFEGSCNRNLFEAWLDRCLLPQLEEGDIIILDNGSFHHGESIKEMVEEVGCEIWYLPAYSPDLNKIENWWSPLKTWMRPKLKDFEAVRECVDAAFKSCTNVFAYCYI</sequence>
<name>A0ABU9EM54_LIMFS</name>
<dbReference type="PANTHER" id="PTHR46564">
    <property type="entry name" value="TRANSPOSASE"/>
    <property type="match status" value="1"/>
</dbReference>
<gene>
    <name evidence="3" type="ORF">AAEJ74_08690</name>
</gene>
<evidence type="ECO:0000313" key="3">
    <source>
        <dbReference type="EMBL" id="MEK9511765.1"/>
    </source>
</evidence>
<dbReference type="InterPro" id="IPR038717">
    <property type="entry name" value="Tc1-like_DDE_dom"/>
</dbReference>
<accession>A0ABU9EM54</accession>
<dbReference type="InterPro" id="IPR012337">
    <property type="entry name" value="RNaseH-like_sf"/>
</dbReference>
<organism evidence="3 4">
    <name type="scientific">Limnospira fusiformis PMC 851.14</name>
    <dbReference type="NCBI Taxonomy" id="2219512"/>
    <lineage>
        <taxon>Bacteria</taxon>
        <taxon>Bacillati</taxon>
        <taxon>Cyanobacteriota</taxon>
        <taxon>Cyanophyceae</taxon>
        <taxon>Oscillatoriophycideae</taxon>
        <taxon>Oscillatoriales</taxon>
        <taxon>Sirenicapillariaceae</taxon>
        <taxon>Limnospira</taxon>
    </lineage>
</organism>
<protein>
    <submittedName>
        <fullName evidence="3">IS630 family transposase</fullName>
    </submittedName>
</protein>
<reference evidence="3 4" key="1">
    <citation type="journal article" date="2024" name="Front. Microbiol.">
        <title>Transcriptomic insights into the dominance of two phototrophs throughout the water column of a tropical hypersaline-alkaline crater lake (Dziani Dzaha, Mayotte).</title>
        <authorList>
            <person name="Duperron S."/>
            <person name="Halary S."/>
            <person name="Bouly J.-P."/>
            <person name="Roussel T."/>
            <person name="Hugoni M."/>
            <person name="Bruto M."/>
            <person name="Oger P."/>
            <person name="Duval C."/>
            <person name="Woo A."/>
            <person name="Jezequiel D."/>
            <person name="Ader M."/>
            <person name="Leboulanger C."/>
            <person name="Agogue H."/>
            <person name="Grossi V."/>
            <person name="Trousselier M."/>
            <person name="Bernard C."/>
        </authorList>
    </citation>
    <scope>NUCLEOTIDE SEQUENCE [LARGE SCALE GENOMIC DNA]</scope>
    <source>
        <strain evidence="3 4">PMC 851.14</strain>
    </source>
</reference>